<dbReference type="InterPro" id="IPR048402">
    <property type="entry name" value="YpeB_N"/>
</dbReference>
<dbReference type="Pfam" id="PF14620">
    <property type="entry name" value="YPEB_PepSY1-2"/>
    <property type="match status" value="1"/>
</dbReference>
<name>A0ABV1E2Z2_9FIRM</name>
<gene>
    <name evidence="4" type="primary">ypeB</name>
    <name evidence="4" type="ORF">WMO26_12655</name>
</gene>
<feature type="domain" description="Sporulation protein YpeB PepSY1 and PepSY2" evidence="2">
    <location>
        <begin position="188"/>
        <end position="373"/>
    </location>
</feature>
<dbReference type="NCBIfam" id="TIGR02889">
    <property type="entry name" value="spore_YpeB"/>
    <property type="match status" value="1"/>
</dbReference>
<protein>
    <submittedName>
        <fullName evidence="4">Germination protein YpeB</fullName>
    </submittedName>
</protein>
<feature type="domain" description="Sporulation protein YpeB N-terminal" evidence="3">
    <location>
        <begin position="39"/>
        <end position="170"/>
    </location>
</feature>
<sequence>MGKFLLKLRRRTIVRVVTFTLAIITALSIYTAIGYSRADQYQRSVEYTYQRALDDLTQYIDNINVSLSKGMYAGTANQFGSIASVLANDAASAKSCLSQLPVSDLHLDNTTKFISQVGDFTKSLAKKLQNGGEISQQERESMQKLADYARQLNDALQALMEQIYAGTIQLGGVQSTMQLMNEQPDPSIDDGFLEIEDSFAEYPSLIYDGPFSDHILQQRAKYLEGRSEASKEECRAKAAQFLSVDAGSVADAGEEAGVIPSYNFTSGDVYINVTKPGGLVSYYLDSRYVGEQKLSMEEAVEKATQFLQNHGMPDMKETYYFTSDGICTINFAYTQSGVTCYTDLIKVGVALDDGSIVLFDARGFVMNHTDRALETPAVSEDQAREKLSELLTVNQVSQALIPLSGGTEAQCYEFRCTGQNEEEILVYVNVKTGAEERILILLKSDGGVLAL</sequence>
<evidence type="ECO:0000259" key="2">
    <source>
        <dbReference type="Pfam" id="PF14620"/>
    </source>
</evidence>
<feature type="transmembrane region" description="Helical" evidence="1">
    <location>
        <begin position="12"/>
        <end position="33"/>
    </location>
</feature>
<dbReference type="Proteomes" id="UP001489509">
    <property type="component" value="Unassembled WGS sequence"/>
</dbReference>
<keyword evidence="5" id="KW-1185">Reference proteome</keyword>
<proteinExistence type="predicted"/>
<evidence type="ECO:0000256" key="1">
    <source>
        <dbReference type="SAM" id="Phobius"/>
    </source>
</evidence>
<comment type="caution">
    <text evidence="4">The sequence shown here is derived from an EMBL/GenBank/DDBJ whole genome shotgun (WGS) entry which is preliminary data.</text>
</comment>
<organism evidence="4 5">
    <name type="scientific">Solibaculum intestinale</name>
    <dbReference type="NCBI Taxonomy" id="3133165"/>
    <lineage>
        <taxon>Bacteria</taxon>
        <taxon>Bacillati</taxon>
        <taxon>Bacillota</taxon>
        <taxon>Clostridia</taxon>
        <taxon>Eubacteriales</taxon>
        <taxon>Oscillospiraceae</taxon>
        <taxon>Solibaculum</taxon>
    </lineage>
</organism>
<reference evidence="4 5" key="1">
    <citation type="submission" date="2024-03" db="EMBL/GenBank/DDBJ databases">
        <title>Human intestinal bacterial collection.</title>
        <authorList>
            <person name="Pauvert C."/>
            <person name="Hitch T.C.A."/>
            <person name="Clavel T."/>
        </authorList>
    </citation>
    <scope>NUCLEOTIDE SEQUENCE [LARGE SCALE GENOMIC DNA]</scope>
    <source>
        <strain evidence="4 5">CLA-JM-H44</strain>
    </source>
</reference>
<evidence type="ECO:0000313" key="5">
    <source>
        <dbReference type="Proteomes" id="UP001489509"/>
    </source>
</evidence>
<evidence type="ECO:0000259" key="3">
    <source>
        <dbReference type="Pfam" id="PF20769"/>
    </source>
</evidence>
<keyword evidence="1" id="KW-0812">Transmembrane</keyword>
<dbReference type="InterPro" id="IPR014239">
    <property type="entry name" value="YpeB_PepSY1-2"/>
</dbReference>
<evidence type="ECO:0000313" key="4">
    <source>
        <dbReference type="EMBL" id="MEQ2441680.1"/>
    </source>
</evidence>
<keyword evidence="1" id="KW-0472">Membrane</keyword>
<dbReference type="RefSeq" id="WP_349220920.1">
    <property type="nucleotide sequence ID" value="NZ_JBBMFD010000035.1"/>
</dbReference>
<dbReference type="EMBL" id="JBBMFD010000035">
    <property type="protein sequence ID" value="MEQ2441680.1"/>
    <property type="molecule type" value="Genomic_DNA"/>
</dbReference>
<keyword evidence="1" id="KW-1133">Transmembrane helix</keyword>
<accession>A0ABV1E2Z2</accession>
<dbReference type="Pfam" id="PF20769">
    <property type="entry name" value="YPEB_N"/>
    <property type="match status" value="1"/>
</dbReference>